<keyword evidence="4" id="KW-1185">Reference proteome</keyword>
<proteinExistence type="predicted"/>
<dbReference type="Proteomes" id="UP001597419">
    <property type="component" value="Unassembled WGS sequence"/>
</dbReference>
<keyword evidence="2" id="KW-0812">Transmembrane</keyword>
<name>A0ABW5GK15_9PSEU</name>
<reference evidence="4" key="1">
    <citation type="journal article" date="2019" name="Int. J. Syst. Evol. Microbiol.">
        <title>The Global Catalogue of Microorganisms (GCM) 10K type strain sequencing project: providing services to taxonomists for standard genome sequencing and annotation.</title>
        <authorList>
            <consortium name="The Broad Institute Genomics Platform"/>
            <consortium name="The Broad Institute Genome Sequencing Center for Infectious Disease"/>
            <person name="Wu L."/>
            <person name="Ma J."/>
        </authorList>
    </citation>
    <scope>NUCLEOTIDE SEQUENCE [LARGE SCALE GENOMIC DNA]</scope>
    <source>
        <strain evidence="4">CGMCC 4.7643</strain>
    </source>
</reference>
<feature type="compositionally biased region" description="Low complexity" evidence="1">
    <location>
        <begin position="109"/>
        <end position="122"/>
    </location>
</feature>
<feature type="region of interest" description="Disordered" evidence="1">
    <location>
        <begin position="88"/>
        <end position="122"/>
    </location>
</feature>
<gene>
    <name evidence="3" type="ORF">ACFSYJ_21210</name>
</gene>
<keyword evidence="2" id="KW-0472">Membrane</keyword>
<accession>A0ABW5GK15</accession>
<dbReference type="RefSeq" id="WP_345405605.1">
    <property type="nucleotide sequence ID" value="NZ_BAABHG010000018.1"/>
</dbReference>
<organism evidence="3 4">
    <name type="scientific">Amycolatopsis samaneae</name>
    <dbReference type="NCBI Taxonomy" id="664691"/>
    <lineage>
        <taxon>Bacteria</taxon>
        <taxon>Bacillati</taxon>
        <taxon>Actinomycetota</taxon>
        <taxon>Actinomycetes</taxon>
        <taxon>Pseudonocardiales</taxon>
        <taxon>Pseudonocardiaceae</taxon>
        <taxon>Amycolatopsis</taxon>
    </lineage>
</organism>
<feature type="compositionally biased region" description="Gly residues" evidence="1">
    <location>
        <begin position="188"/>
        <end position="199"/>
    </location>
</feature>
<evidence type="ECO:0000256" key="2">
    <source>
        <dbReference type="SAM" id="Phobius"/>
    </source>
</evidence>
<dbReference type="EMBL" id="JBHUKU010000011">
    <property type="protein sequence ID" value="MFD2461139.1"/>
    <property type="molecule type" value="Genomic_DNA"/>
</dbReference>
<comment type="caution">
    <text evidence="3">The sequence shown here is derived from an EMBL/GenBank/DDBJ whole genome shotgun (WGS) entry which is preliminary data.</text>
</comment>
<evidence type="ECO:0000313" key="4">
    <source>
        <dbReference type="Proteomes" id="UP001597419"/>
    </source>
</evidence>
<keyword evidence="2" id="KW-1133">Transmembrane helix</keyword>
<protein>
    <recommendedName>
        <fullName evidence="5">Anti-sigma factor</fullName>
    </recommendedName>
</protein>
<evidence type="ECO:0000256" key="1">
    <source>
        <dbReference type="SAM" id="MobiDB-lite"/>
    </source>
</evidence>
<evidence type="ECO:0000313" key="3">
    <source>
        <dbReference type="EMBL" id="MFD2461139.1"/>
    </source>
</evidence>
<sequence>MTDETRGIGEAVGPPWSVDVLADLHAGVLDERTSAELWPMVRADPEAVAILEALDSTLSDLAALATAPVEPMPAEYAARLDAALAAEASARQSTQGPPQFREQPWSGVAAPPAQAPGAPAEPALAPVVDLASARRRRNKRIGWGAGIVTVAAAAIAAVAIIVPATQQSSGPAGGIAQPAPSGPTSPGGPVGPTVGGDGSGSQALLGKALGVRDFGPLQTEERLDACVAANGLDPAVRPVGVQPVTVEGKAGVLVVYTTGKLAQYRMVAFGADCGPGNPAKLFDKVVGEK</sequence>
<feature type="transmembrane region" description="Helical" evidence="2">
    <location>
        <begin position="141"/>
        <end position="162"/>
    </location>
</feature>
<evidence type="ECO:0008006" key="5">
    <source>
        <dbReference type="Google" id="ProtNLM"/>
    </source>
</evidence>
<feature type="region of interest" description="Disordered" evidence="1">
    <location>
        <begin position="169"/>
        <end position="199"/>
    </location>
</feature>